<proteinExistence type="inferred from homology"/>
<name>A0A3P6QDT3_DIBLA</name>
<dbReference type="AlphaFoldDB" id="A0A3P6QDT3"/>
<keyword evidence="3" id="KW-0067">ATP-binding</keyword>
<dbReference type="InterPro" id="IPR002423">
    <property type="entry name" value="Cpn60/GroEL/TCP-1"/>
</dbReference>
<evidence type="ECO:0000256" key="4">
    <source>
        <dbReference type="ARBA" id="ARBA00023186"/>
    </source>
</evidence>
<dbReference type="InterPro" id="IPR027410">
    <property type="entry name" value="TCP-1-like_intermed_sf"/>
</dbReference>
<evidence type="ECO:0000313" key="5">
    <source>
        <dbReference type="EMBL" id="VDK49606.1"/>
    </source>
</evidence>
<keyword evidence="2" id="KW-0547">Nucleotide-binding</keyword>
<keyword evidence="4" id="KW-0143">Chaperone</keyword>
<evidence type="ECO:0008006" key="7">
    <source>
        <dbReference type="Google" id="ProtNLM"/>
    </source>
</evidence>
<accession>A0A3P6QDT3</accession>
<dbReference type="EMBL" id="UYRU01013887">
    <property type="protein sequence ID" value="VDK49606.1"/>
    <property type="molecule type" value="Genomic_DNA"/>
</dbReference>
<dbReference type="InterPro" id="IPR027413">
    <property type="entry name" value="GROEL-like_equatorial_sf"/>
</dbReference>
<dbReference type="GO" id="GO:0005524">
    <property type="term" value="F:ATP binding"/>
    <property type="evidence" value="ECO:0007669"/>
    <property type="project" value="UniProtKB-KW"/>
</dbReference>
<evidence type="ECO:0000256" key="3">
    <source>
        <dbReference type="ARBA" id="ARBA00022840"/>
    </source>
</evidence>
<gene>
    <name evidence="5" type="ORF">DILT_LOCUS1742</name>
</gene>
<dbReference type="GO" id="GO:0140662">
    <property type="term" value="F:ATP-dependent protein folding chaperone"/>
    <property type="evidence" value="ECO:0007669"/>
    <property type="project" value="InterPro"/>
</dbReference>
<comment type="similarity">
    <text evidence="1">Belongs to the TCP-1 chaperonin family.</text>
</comment>
<dbReference type="FunFam" id="1.10.560.10:FF:000017">
    <property type="entry name" value="T-complex protein 1 subunit eta"/>
    <property type="match status" value="1"/>
</dbReference>
<dbReference type="Proteomes" id="UP000281553">
    <property type="component" value="Unassembled WGS sequence"/>
</dbReference>
<sequence length="150" mass="15946">MAEAERSLHDALCVLAQTVKDPKTVLGGGASEMLMADAVAKKAAETPGKIAMAMEAFATALRRIPGIIADNGGFDSAELVAQLRAAHALGQKTMGLDMEQGVVTDVEKLGIVESYNVKRQIVLSASEAAEMIIRVDNIMRAAPRKRQGRQ</sequence>
<evidence type="ECO:0000256" key="2">
    <source>
        <dbReference type="ARBA" id="ARBA00022741"/>
    </source>
</evidence>
<evidence type="ECO:0000313" key="6">
    <source>
        <dbReference type="Proteomes" id="UP000281553"/>
    </source>
</evidence>
<organism evidence="5 6">
    <name type="scientific">Dibothriocephalus latus</name>
    <name type="common">Fish tapeworm</name>
    <name type="synonym">Diphyllobothrium latum</name>
    <dbReference type="NCBI Taxonomy" id="60516"/>
    <lineage>
        <taxon>Eukaryota</taxon>
        <taxon>Metazoa</taxon>
        <taxon>Spiralia</taxon>
        <taxon>Lophotrochozoa</taxon>
        <taxon>Platyhelminthes</taxon>
        <taxon>Cestoda</taxon>
        <taxon>Eucestoda</taxon>
        <taxon>Diphyllobothriidea</taxon>
        <taxon>Diphyllobothriidae</taxon>
        <taxon>Dibothriocephalus</taxon>
    </lineage>
</organism>
<dbReference type="SUPFAM" id="SSF48592">
    <property type="entry name" value="GroEL equatorial domain-like"/>
    <property type="match status" value="1"/>
</dbReference>
<dbReference type="PANTHER" id="PTHR11353">
    <property type="entry name" value="CHAPERONIN"/>
    <property type="match status" value="1"/>
</dbReference>
<dbReference type="Pfam" id="PF00118">
    <property type="entry name" value="Cpn60_TCP1"/>
    <property type="match status" value="1"/>
</dbReference>
<keyword evidence="6" id="KW-1185">Reference proteome</keyword>
<protein>
    <recommendedName>
        <fullName evidence="7">T-complex protein 1 subunit beta</fullName>
    </recommendedName>
</protein>
<evidence type="ECO:0000256" key="1">
    <source>
        <dbReference type="ARBA" id="ARBA00008020"/>
    </source>
</evidence>
<dbReference type="OrthoDB" id="6243371at2759"/>
<dbReference type="InterPro" id="IPR017998">
    <property type="entry name" value="Chaperone_TCP-1"/>
</dbReference>
<reference evidence="5 6" key="1">
    <citation type="submission" date="2018-11" db="EMBL/GenBank/DDBJ databases">
        <authorList>
            <consortium name="Pathogen Informatics"/>
        </authorList>
    </citation>
    <scope>NUCLEOTIDE SEQUENCE [LARGE SCALE GENOMIC DNA]</scope>
</reference>
<dbReference type="Gene3D" id="1.10.560.10">
    <property type="entry name" value="GroEL-like equatorial domain"/>
    <property type="match status" value="1"/>
</dbReference>
<dbReference type="GO" id="GO:0005832">
    <property type="term" value="C:chaperonin-containing T-complex"/>
    <property type="evidence" value="ECO:0007669"/>
    <property type="project" value="UniProtKB-ARBA"/>
</dbReference>
<dbReference type="Gene3D" id="3.30.260.10">
    <property type="entry name" value="TCP-1-like chaperonin intermediate domain"/>
    <property type="match status" value="1"/>
</dbReference>